<dbReference type="Gene3D" id="1.10.238.10">
    <property type="entry name" value="EF-hand"/>
    <property type="match status" value="1"/>
</dbReference>
<feature type="coiled-coil region" evidence="2">
    <location>
        <begin position="497"/>
        <end position="527"/>
    </location>
</feature>
<evidence type="ECO:0000256" key="1">
    <source>
        <dbReference type="ARBA" id="ARBA00022837"/>
    </source>
</evidence>
<dbReference type="AlphaFoldDB" id="A0A8J1XWW5"/>
<dbReference type="Pfam" id="PF13499">
    <property type="entry name" value="EF-hand_7"/>
    <property type="match status" value="1"/>
</dbReference>
<dbReference type="PANTHER" id="PTHR24114">
    <property type="entry name" value="LEUCINE RICH REPEAT FAMILY PROTEIN"/>
    <property type="match status" value="1"/>
</dbReference>
<dbReference type="InterPro" id="IPR052394">
    <property type="entry name" value="LRR-containing"/>
</dbReference>
<dbReference type="PROSITE" id="PS50222">
    <property type="entry name" value="EF_HAND_2"/>
    <property type="match status" value="2"/>
</dbReference>
<gene>
    <name evidence="4" type="ORF">OFUS_LOCUS16783</name>
</gene>
<dbReference type="SUPFAM" id="SSF47473">
    <property type="entry name" value="EF-hand"/>
    <property type="match status" value="1"/>
</dbReference>
<dbReference type="OrthoDB" id="120976at2759"/>
<dbReference type="InterPro" id="IPR032675">
    <property type="entry name" value="LRR_dom_sf"/>
</dbReference>
<keyword evidence="5" id="KW-1185">Reference proteome</keyword>
<dbReference type="Pfam" id="PF13516">
    <property type="entry name" value="LRR_6"/>
    <property type="match status" value="6"/>
</dbReference>
<dbReference type="CDD" id="cd00051">
    <property type="entry name" value="EFh"/>
    <property type="match status" value="1"/>
</dbReference>
<evidence type="ECO:0000256" key="3">
    <source>
        <dbReference type="SAM" id="MobiDB-lite"/>
    </source>
</evidence>
<feature type="compositionally biased region" description="Polar residues" evidence="3">
    <location>
        <begin position="19"/>
        <end position="29"/>
    </location>
</feature>
<name>A0A8J1XWW5_OWEFU</name>
<evidence type="ECO:0000313" key="4">
    <source>
        <dbReference type="EMBL" id="CAH1791729.1"/>
    </source>
</evidence>
<dbReference type="PROSITE" id="PS00018">
    <property type="entry name" value="EF_HAND_1"/>
    <property type="match status" value="1"/>
</dbReference>
<feature type="region of interest" description="Disordered" evidence="3">
    <location>
        <begin position="16"/>
        <end position="51"/>
    </location>
</feature>
<dbReference type="SUPFAM" id="SSF52047">
    <property type="entry name" value="RNI-like"/>
    <property type="match status" value="1"/>
</dbReference>
<dbReference type="GO" id="GO:0005509">
    <property type="term" value="F:calcium ion binding"/>
    <property type="evidence" value="ECO:0007669"/>
    <property type="project" value="InterPro"/>
</dbReference>
<organism evidence="4 5">
    <name type="scientific">Owenia fusiformis</name>
    <name type="common">Polychaete worm</name>
    <dbReference type="NCBI Taxonomy" id="6347"/>
    <lineage>
        <taxon>Eukaryota</taxon>
        <taxon>Metazoa</taxon>
        <taxon>Spiralia</taxon>
        <taxon>Lophotrochozoa</taxon>
        <taxon>Annelida</taxon>
        <taxon>Polychaeta</taxon>
        <taxon>Sedentaria</taxon>
        <taxon>Canalipalpata</taxon>
        <taxon>Sabellida</taxon>
        <taxon>Oweniida</taxon>
        <taxon>Oweniidae</taxon>
        <taxon>Owenia</taxon>
    </lineage>
</organism>
<dbReference type="Gene3D" id="3.80.10.10">
    <property type="entry name" value="Ribonuclease Inhibitor"/>
    <property type="match status" value="1"/>
</dbReference>
<dbReference type="EMBL" id="CAIIXF020000008">
    <property type="protein sequence ID" value="CAH1791729.1"/>
    <property type="molecule type" value="Genomic_DNA"/>
</dbReference>
<accession>A0A8J1XWW5</accession>
<comment type="caution">
    <text evidence="4">The sequence shown here is derived from an EMBL/GenBank/DDBJ whole genome shotgun (WGS) entry which is preliminary data.</text>
</comment>
<dbReference type="InterPro" id="IPR018247">
    <property type="entry name" value="EF_Hand_1_Ca_BS"/>
</dbReference>
<dbReference type="SMART" id="SM00054">
    <property type="entry name" value="EFh"/>
    <property type="match status" value="2"/>
</dbReference>
<dbReference type="InterPro" id="IPR011992">
    <property type="entry name" value="EF-hand-dom_pair"/>
</dbReference>
<protein>
    <submittedName>
        <fullName evidence="4">Uncharacterized protein</fullName>
    </submittedName>
</protein>
<proteinExistence type="predicted"/>
<dbReference type="InterPro" id="IPR002048">
    <property type="entry name" value="EF_hand_dom"/>
</dbReference>
<dbReference type="Proteomes" id="UP000749559">
    <property type="component" value="Unassembled WGS sequence"/>
</dbReference>
<keyword evidence="1" id="KW-0106">Calcium</keyword>
<evidence type="ECO:0000256" key="2">
    <source>
        <dbReference type="SAM" id="Coils"/>
    </source>
</evidence>
<dbReference type="SMART" id="SM00368">
    <property type="entry name" value="LRR_RI"/>
    <property type="match status" value="8"/>
</dbReference>
<feature type="region of interest" description="Disordered" evidence="3">
    <location>
        <begin position="63"/>
        <end position="84"/>
    </location>
</feature>
<sequence length="555" mass="62858">MTDLKEEEEELILRSISRVSTKTPKQSARSRYVRTPASKLHSQRKSNLSSLSQGVLITQLADSDSDSDYDTDLDEDEPKPPSPEKVIYEKVCKDVGVTPISYYYRHMKNKDFTLRYRYPGGKGSRALSIPMQLNKQIEKLDLTDNCLGPGGTRCFTAMLTENTNITELNLSFNNIGRRGAIFLRDELVENTILKKVDISGNGFGDKEAHYFADIIKGNHYITELNLSHNDFCSEGAILLGPAIAHNGYIEYLDLSWNHIRLKGAEIIADSLKTNNVLKVLNLSNNGFANQGAIAIGESLQMNNTLEDLDLSNNRIAPGGAIVFSQHLHRNTGLKILKMGINPILFTGAVAIIKAIATSAKNTVYRLDLTKVTVHQEFMDWVADLQLRRHFEVKVGFLSRAKETKGMWREKVNMMNPLLVLCIFMREQGLRILDLFKNMDKDHNYSLTRDEFKTGLQSVQFPLTEGQLDELMEILDTDKNGEVDIAEILAINRKHANVKMKANKLVAAEKERKRLERARAKLPKLKSNNNLVVIESTFDDDNEDTMWDTLEVMQRY</sequence>
<reference evidence="4" key="1">
    <citation type="submission" date="2022-03" db="EMBL/GenBank/DDBJ databases">
        <authorList>
            <person name="Martin C."/>
        </authorList>
    </citation>
    <scope>NUCLEOTIDE SEQUENCE</scope>
</reference>
<feature type="compositionally biased region" description="Acidic residues" evidence="3">
    <location>
        <begin position="63"/>
        <end position="77"/>
    </location>
</feature>
<keyword evidence="2" id="KW-0175">Coiled coil</keyword>
<dbReference type="InterPro" id="IPR001611">
    <property type="entry name" value="Leu-rich_rpt"/>
</dbReference>
<dbReference type="PANTHER" id="PTHR24114:SF2">
    <property type="entry name" value="F-BOX DOMAIN-CONTAINING PROTEIN-RELATED"/>
    <property type="match status" value="1"/>
</dbReference>
<evidence type="ECO:0000313" key="5">
    <source>
        <dbReference type="Proteomes" id="UP000749559"/>
    </source>
</evidence>